<keyword evidence="4" id="KW-1185">Reference proteome</keyword>
<evidence type="ECO:0000313" key="4">
    <source>
        <dbReference type="Proteomes" id="UP000011669"/>
    </source>
</evidence>
<accession>M0MKG0</accession>
<dbReference type="EMBL" id="AOMD01000015">
    <property type="protein sequence ID" value="EMA46172.1"/>
    <property type="molecule type" value="Genomic_DNA"/>
</dbReference>
<dbReference type="PATRIC" id="fig|1227455.4.peg.1160"/>
<dbReference type="RefSeq" id="WP_006076996.1">
    <property type="nucleotide sequence ID" value="NZ_AOMD01000015.1"/>
</dbReference>
<dbReference type="InParanoid" id="M0MKG0"/>
<keyword evidence="1" id="KW-0472">Membrane</keyword>
<evidence type="ECO:0000259" key="2">
    <source>
        <dbReference type="Pfam" id="PF23996"/>
    </source>
</evidence>
<reference evidence="3 4" key="1">
    <citation type="journal article" date="2014" name="PLoS Genet.">
        <title>Phylogenetically driven sequencing of extremely halophilic archaea reveals strategies for static and dynamic osmo-response.</title>
        <authorList>
            <person name="Becker E.A."/>
            <person name="Seitzer P.M."/>
            <person name="Tritt A."/>
            <person name="Larsen D."/>
            <person name="Krusor M."/>
            <person name="Yao A.I."/>
            <person name="Wu D."/>
            <person name="Madern D."/>
            <person name="Eisen J.A."/>
            <person name="Darling A.E."/>
            <person name="Facciotti M.T."/>
        </authorList>
    </citation>
    <scope>NUCLEOTIDE SEQUENCE [LARGE SCALE GENOMIC DNA]</scope>
    <source>
        <strain evidence="3 4">DSM 5350</strain>
    </source>
</reference>
<dbReference type="OrthoDB" id="209648at2157"/>
<comment type="caution">
    <text evidence="3">The sequence shown here is derived from an EMBL/GenBank/DDBJ whole genome shotgun (WGS) entry which is preliminary data.</text>
</comment>
<evidence type="ECO:0000313" key="3">
    <source>
        <dbReference type="EMBL" id="EMA46172.1"/>
    </source>
</evidence>
<dbReference type="Proteomes" id="UP000011669">
    <property type="component" value="Unassembled WGS sequence"/>
</dbReference>
<feature type="domain" description="DUF7314" evidence="2">
    <location>
        <begin position="1"/>
        <end position="87"/>
    </location>
</feature>
<evidence type="ECO:0000256" key="1">
    <source>
        <dbReference type="SAM" id="Phobius"/>
    </source>
</evidence>
<keyword evidence="1" id="KW-1133">Transmembrane helix</keyword>
<feature type="transmembrane region" description="Helical" evidence="1">
    <location>
        <begin position="9"/>
        <end position="27"/>
    </location>
</feature>
<name>M0MKG0_9EURY</name>
<organism evidence="3 4">
    <name type="scientific">Halococcus saccharolyticus DSM 5350</name>
    <dbReference type="NCBI Taxonomy" id="1227455"/>
    <lineage>
        <taxon>Archaea</taxon>
        <taxon>Methanobacteriati</taxon>
        <taxon>Methanobacteriota</taxon>
        <taxon>Stenosarchaea group</taxon>
        <taxon>Halobacteria</taxon>
        <taxon>Halobacteriales</taxon>
        <taxon>Halococcaceae</taxon>
        <taxon>Halococcus</taxon>
    </lineage>
</organism>
<dbReference type="AlphaFoldDB" id="M0MKG0"/>
<dbReference type="InterPro" id="IPR055738">
    <property type="entry name" value="DUF7314"/>
</dbReference>
<feature type="transmembrane region" description="Helical" evidence="1">
    <location>
        <begin position="58"/>
        <end position="77"/>
    </location>
</feature>
<keyword evidence="1" id="KW-0812">Transmembrane</keyword>
<gene>
    <name evidence="3" type="ORF">C449_05687</name>
</gene>
<sequence length="90" mass="9954">MSDEFAKGLAMLTGGLLGWMVLSGWYTTESFESTNQLIAEPPSGLELFGTLSLTLREALFWFAIVGALVFWVLIPAGRQARIAWNERQSS</sequence>
<dbReference type="Pfam" id="PF23996">
    <property type="entry name" value="DUF7314"/>
    <property type="match status" value="1"/>
</dbReference>
<protein>
    <recommendedName>
        <fullName evidence="2">DUF7314 domain-containing protein</fullName>
    </recommendedName>
</protein>
<dbReference type="STRING" id="1227455.C449_05687"/>
<proteinExistence type="predicted"/>